<proteinExistence type="predicted"/>
<name>A0AAD5V174_9APHY</name>
<sequence length="284" mass="30980">MSATDITLREVSSGQISPRVKNPPKQGSKGISVPFVYTPSDDGTDENLLILLHGLGDTHIPFGRLGKQLKLPQTATLAIRAPEQIPFLYEQAFQWYTSFDPLGELISRPNPTPALDLLSSIMTHLIDPTQCAWPPERIHILGFAQGGSVAVEFGLSWWKSELEKQRKSIDTQSSDTPSYVPKALGSIVTMAGPLLSYPTLQTPCPTPLLVLHRPSPSSSSLPADAMASFRKGFAQVTGTNIGQGEGMPRSRAEMEPLMRFWSSHLSRRQVEGLYQVMSGGPTIS</sequence>
<comment type="caution">
    <text evidence="3">The sequence shown here is derived from an EMBL/GenBank/DDBJ whole genome shotgun (WGS) entry which is preliminary data.</text>
</comment>
<dbReference type="Gene3D" id="3.40.50.1820">
    <property type="entry name" value="alpha/beta hydrolase"/>
    <property type="match status" value="1"/>
</dbReference>
<organism evidence="3 4">
    <name type="scientific">Meripilus lineatus</name>
    <dbReference type="NCBI Taxonomy" id="2056292"/>
    <lineage>
        <taxon>Eukaryota</taxon>
        <taxon>Fungi</taxon>
        <taxon>Dikarya</taxon>
        <taxon>Basidiomycota</taxon>
        <taxon>Agaricomycotina</taxon>
        <taxon>Agaricomycetes</taxon>
        <taxon>Polyporales</taxon>
        <taxon>Meripilaceae</taxon>
        <taxon>Meripilus</taxon>
    </lineage>
</organism>
<gene>
    <name evidence="3" type="ORF">NLI96_g7264</name>
</gene>
<protein>
    <recommendedName>
        <fullName evidence="2">Phospholipase/carboxylesterase/thioesterase domain-containing protein</fullName>
    </recommendedName>
</protein>
<dbReference type="GO" id="GO:0016787">
    <property type="term" value="F:hydrolase activity"/>
    <property type="evidence" value="ECO:0007669"/>
    <property type="project" value="InterPro"/>
</dbReference>
<feature type="domain" description="Phospholipase/carboxylesterase/thioesterase" evidence="2">
    <location>
        <begin position="43"/>
        <end position="156"/>
    </location>
</feature>
<dbReference type="Proteomes" id="UP001212997">
    <property type="component" value="Unassembled WGS sequence"/>
</dbReference>
<dbReference type="InterPro" id="IPR003140">
    <property type="entry name" value="PLipase/COase/thioEstase"/>
</dbReference>
<feature type="region of interest" description="Disordered" evidence="1">
    <location>
        <begin position="1"/>
        <end position="28"/>
    </location>
</feature>
<reference evidence="3" key="1">
    <citation type="submission" date="2022-07" db="EMBL/GenBank/DDBJ databases">
        <title>Genome Sequence of Physisporinus lineatus.</title>
        <authorList>
            <person name="Buettner E."/>
        </authorList>
    </citation>
    <scope>NUCLEOTIDE SEQUENCE</scope>
    <source>
        <strain evidence="3">VT162</strain>
    </source>
</reference>
<evidence type="ECO:0000313" key="4">
    <source>
        <dbReference type="Proteomes" id="UP001212997"/>
    </source>
</evidence>
<dbReference type="SUPFAM" id="SSF53474">
    <property type="entry name" value="alpha/beta-Hydrolases"/>
    <property type="match status" value="1"/>
</dbReference>
<evidence type="ECO:0000313" key="3">
    <source>
        <dbReference type="EMBL" id="KAJ3482010.1"/>
    </source>
</evidence>
<accession>A0AAD5V174</accession>
<evidence type="ECO:0000256" key="1">
    <source>
        <dbReference type="SAM" id="MobiDB-lite"/>
    </source>
</evidence>
<dbReference type="AlphaFoldDB" id="A0AAD5V174"/>
<dbReference type="EMBL" id="JANAWD010000293">
    <property type="protein sequence ID" value="KAJ3482010.1"/>
    <property type="molecule type" value="Genomic_DNA"/>
</dbReference>
<dbReference type="InterPro" id="IPR029058">
    <property type="entry name" value="AB_hydrolase_fold"/>
</dbReference>
<evidence type="ECO:0000259" key="2">
    <source>
        <dbReference type="Pfam" id="PF02230"/>
    </source>
</evidence>
<dbReference type="Pfam" id="PF02230">
    <property type="entry name" value="Abhydrolase_2"/>
    <property type="match status" value="1"/>
</dbReference>
<feature type="compositionally biased region" description="Polar residues" evidence="1">
    <location>
        <begin position="1"/>
        <end position="16"/>
    </location>
</feature>
<keyword evidence="4" id="KW-1185">Reference proteome</keyword>